<dbReference type="EMBL" id="JALNTZ010000637">
    <property type="protein sequence ID" value="KAJ3632113.1"/>
    <property type="molecule type" value="Genomic_DNA"/>
</dbReference>
<dbReference type="AlphaFoldDB" id="A0AA38M0M8"/>
<organism evidence="1 2">
    <name type="scientific">Zophobas morio</name>
    <dbReference type="NCBI Taxonomy" id="2755281"/>
    <lineage>
        <taxon>Eukaryota</taxon>
        <taxon>Metazoa</taxon>
        <taxon>Ecdysozoa</taxon>
        <taxon>Arthropoda</taxon>
        <taxon>Hexapoda</taxon>
        <taxon>Insecta</taxon>
        <taxon>Pterygota</taxon>
        <taxon>Neoptera</taxon>
        <taxon>Endopterygota</taxon>
        <taxon>Coleoptera</taxon>
        <taxon>Polyphaga</taxon>
        <taxon>Cucujiformia</taxon>
        <taxon>Tenebrionidae</taxon>
        <taxon>Zophobas</taxon>
    </lineage>
</organism>
<name>A0AA38M0M8_9CUCU</name>
<keyword evidence="2" id="KW-1185">Reference proteome</keyword>
<dbReference type="Proteomes" id="UP001168821">
    <property type="component" value="Unassembled WGS sequence"/>
</dbReference>
<evidence type="ECO:0000313" key="1">
    <source>
        <dbReference type="EMBL" id="KAJ3632113.1"/>
    </source>
</evidence>
<evidence type="ECO:0000313" key="2">
    <source>
        <dbReference type="Proteomes" id="UP001168821"/>
    </source>
</evidence>
<accession>A0AA38M0M8</accession>
<proteinExistence type="predicted"/>
<reference evidence="1" key="1">
    <citation type="journal article" date="2023" name="G3 (Bethesda)">
        <title>Whole genome assemblies of Zophobas morio and Tenebrio molitor.</title>
        <authorList>
            <person name="Kaur S."/>
            <person name="Stinson S.A."/>
            <person name="diCenzo G.C."/>
        </authorList>
    </citation>
    <scope>NUCLEOTIDE SEQUENCE</scope>
    <source>
        <strain evidence="1">QUZm001</strain>
    </source>
</reference>
<sequence>MIVAVNDENKANLFACRLAAKFVSPTSAIFAERRQDTPIVLDGLIQLSSPDEISGMVSPLLRRKALGPDGITNEILKKLQWVASNRLSRIATSAMSLGSFPTRWKTVTVVMLPRTPQATTAQQLSPH</sequence>
<comment type="caution">
    <text evidence="1">The sequence shown here is derived from an EMBL/GenBank/DDBJ whole genome shotgun (WGS) entry which is preliminary data.</text>
</comment>
<gene>
    <name evidence="1" type="ORF">Zmor_022081</name>
</gene>
<protein>
    <submittedName>
        <fullName evidence="1">Uncharacterized protein</fullName>
    </submittedName>
</protein>